<evidence type="ECO:0000313" key="2">
    <source>
        <dbReference type="Proteomes" id="UP001157502"/>
    </source>
</evidence>
<accession>A0ACC2GEJ3</accession>
<dbReference type="EMBL" id="CM055741">
    <property type="protein sequence ID" value="KAJ8001942.1"/>
    <property type="molecule type" value="Genomic_DNA"/>
</dbReference>
<keyword evidence="2" id="KW-1185">Reference proteome</keyword>
<organism evidence="1 2">
    <name type="scientific">Dallia pectoralis</name>
    <name type="common">Alaska blackfish</name>
    <dbReference type="NCBI Taxonomy" id="75939"/>
    <lineage>
        <taxon>Eukaryota</taxon>
        <taxon>Metazoa</taxon>
        <taxon>Chordata</taxon>
        <taxon>Craniata</taxon>
        <taxon>Vertebrata</taxon>
        <taxon>Euteleostomi</taxon>
        <taxon>Actinopterygii</taxon>
        <taxon>Neopterygii</taxon>
        <taxon>Teleostei</taxon>
        <taxon>Protacanthopterygii</taxon>
        <taxon>Esociformes</taxon>
        <taxon>Umbridae</taxon>
        <taxon>Dallia</taxon>
    </lineage>
</organism>
<reference evidence="1" key="1">
    <citation type="submission" date="2021-05" db="EMBL/GenBank/DDBJ databases">
        <authorList>
            <person name="Pan Q."/>
            <person name="Jouanno E."/>
            <person name="Zahm M."/>
            <person name="Klopp C."/>
            <person name="Cabau C."/>
            <person name="Louis A."/>
            <person name="Berthelot C."/>
            <person name="Parey E."/>
            <person name="Roest Crollius H."/>
            <person name="Montfort J."/>
            <person name="Robinson-Rechavi M."/>
            <person name="Bouchez O."/>
            <person name="Lampietro C."/>
            <person name="Lopez Roques C."/>
            <person name="Donnadieu C."/>
            <person name="Postlethwait J."/>
            <person name="Bobe J."/>
            <person name="Dillon D."/>
            <person name="Chandos A."/>
            <person name="von Hippel F."/>
            <person name="Guiguen Y."/>
        </authorList>
    </citation>
    <scope>NUCLEOTIDE SEQUENCE</scope>
    <source>
        <strain evidence="1">YG-Jan2019</strain>
    </source>
</reference>
<proteinExistence type="predicted"/>
<gene>
    <name evidence="1" type="ORF">DPEC_G00174650</name>
</gene>
<sequence>MDSTCQLVYKIRAISPVSHQKYLTSTTIKPSTALKKNQDTGAISQPATPSITIANATNCPIRLYYKTEPMEIKDLIDGDELKERAISQPATPSITIANATNCPIRLYYKTEPMEIKDLIDGDELKERAISQPATPSITIANATNCPIRLYYKTEPMEIKDLIDGDQLKEKYSKGDNAEEAGKFVVDDTSPGVSNNQFPDVPDPLDSMVQQMPMSAASNDRPRTREIPRTVHSLPMSSFCPLTFNRALGNKRLDFLPQERQVVTKKMCSASHDDRFDTSQWMAEQEISDGCHHWDVDTSGSVGWAVGVAYPSIGRRDQLGRAANSWCLEWSRDKLCYWHNNMEEFMKHECPGMVRVAVDMTNGSLSFYSLTESQNLLHSVVERFSEAVRPAFWLFGLKQPNALFFPP</sequence>
<dbReference type="Proteomes" id="UP001157502">
    <property type="component" value="Chromosome 14"/>
</dbReference>
<name>A0ACC2GEJ3_DALPE</name>
<protein>
    <submittedName>
        <fullName evidence="1">Uncharacterized protein</fullName>
    </submittedName>
</protein>
<evidence type="ECO:0000313" key="1">
    <source>
        <dbReference type="EMBL" id="KAJ8001942.1"/>
    </source>
</evidence>
<comment type="caution">
    <text evidence="1">The sequence shown here is derived from an EMBL/GenBank/DDBJ whole genome shotgun (WGS) entry which is preliminary data.</text>
</comment>